<evidence type="ECO:0000256" key="1">
    <source>
        <dbReference type="SAM" id="MobiDB-lite"/>
    </source>
</evidence>
<feature type="compositionally biased region" description="Low complexity" evidence="1">
    <location>
        <begin position="1"/>
        <end position="13"/>
    </location>
</feature>
<feature type="compositionally biased region" description="Basic residues" evidence="1">
    <location>
        <begin position="15"/>
        <end position="28"/>
    </location>
</feature>
<accession>A0A284S6K1</accession>
<keyword evidence="3" id="KW-1185">Reference proteome</keyword>
<sequence length="493" mass="55673">MARTTNSSLSTNSRPNHKTRNLKRRKHASAPAAKSVKAEPKEEQAEIATLLHSPSPPKDFGWENPAELDYLDASTWTKDDIVRHLITNSFSVPCRIPHSKWATITMADGSTTVVPNAYRIPLMFVGEFLWSSLRLVLGDDDEWKEFKTGILHVSRLCEAFLKEAKRAMGEEGMGIGWRSPVFDRALARYRMGWLLSEPSYLKEFWEMYGEDEYRKDAIRFGSCLLFIILGMLMEIIDWKRLALKGQKGFKLDEEQIEGGITASQWMNGLKKAVNGDWIWDSTLKTSCCQEASEYLEAWQRTKAWGQLPTLCISTNSPTSDPEFALVRTKTDIDLSKERPRSPAPANDIGNEVSAPTAFQVPFSKGDLLQILYLKYQSQELRISSLEKDISRLKQAKGYSSTPFVADSFLPAPNFPELSDPDCSTSFWREPLETLLYMETCREEGGAVKSEPDVEEIRLDGISGLHEVIDLDALLEDTASAPIKSLRKLRRTAS</sequence>
<protein>
    <submittedName>
        <fullName evidence="2">Uncharacterized protein</fullName>
    </submittedName>
</protein>
<dbReference type="OrthoDB" id="3062753at2759"/>
<dbReference type="AlphaFoldDB" id="A0A284S6K1"/>
<dbReference type="Proteomes" id="UP000219338">
    <property type="component" value="Unassembled WGS sequence"/>
</dbReference>
<evidence type="ECO:0000313" key="2">
    <source>
        <dbReference type="EMBL" id="SJL16629.1"/>
    </source>
</evidence>
<name>A0A284S6K1_ARMOS</name>
<organism evidence="2 3">
    <name type="scientific">Armillaria ostoyae</name>
    <name type="common">Armillaria root rot fungus</name>
    <dbReference type="NCBI Taxonomy" id="47428"/>
    <lineage>
        <taxon>Eukaryota</taxon>
        <taxon>Fungi</taxon>
        <taxon>Dikarya</taxon>
        <taxon>Basidiomycota</taxon>
        <taxon>Agaricomycotina</taxon>
        <taxon>Agaricomycetes</taxon>
        <taxon>Agaricomycetidae</taxon>
        <taxon>Agaricales</taxon>
        <taxon>Marasmiineae</taxon>
        <taxon>Physalacriaceae</taxon>
        <taxon>Armillaria</taxon>
    </lineage>
</organism>
<gene>
    <name evidence="2" type="ORF">ARMOST_20155</name>
</gene>
<dbReference type="STRING" id="47428.A0A284S6K1"/>
<evidence type="ECO:0000313" key="3">
    <source>
        <dbReference type="Proteomes" id="UP000219338"/>
    </source>
</evidence>
<dbReference type="OMA" id="WEMYGED"/>
<reference evidence="3" key="1">
    <citation type="journal article" date="2017" name="Nat. Ecol. Evol.">
        <title>Genome expansion and lineage-specific genetic innovations in the forest pathogenic fungi Armillaria.</title>
        <authorList>
            <person name="Sipos G."/>
            <person name="Prasanna A.N."/>
            <person name="Walter M.C."/>
            <person name="O'Connor E."/>
            <person name="Balint B."/>
            <person name="Krizsan K."/>
            <person name="Kiss B."/>
            <person name="Hess J."/>
            <person name="Varga T."/>
            <person name="Slot J."/>
            <person name="Riley R."/>
            <person name="Boka B."/>
            <person name="Rigling D."/>
            <person name="Barry K."/>
            <person name="Lee J."/>
            <person name="Mihaltcheva S."/>
            <person name="LaButti K."/>
            <person name="Lipzen A."/>
            <person name="Waldron R."/>
            <person name="Moloney N.M."/>
            <person name="Sperisen C."/>
            <person name="Kredics L."/>
            <person name="Vagvoelgyi C."/>
            <person name="Patrignani A."/>
            <person name="Fitzpatrick D."/>
            <person name="Nagy I."/>
            <person name="Doyle S."/>
            <person name="Anderson J.B."/>
            <person name="Grigoriev I.V."/>
            <person name="Gueldener U."/>
            <person name="Muensterkoetter M."/>
            <person name="Nagy L.G."/>
        </authorList>
    </citation>
    <scope>NUCLEOTIDE SEQUENCE [LARGE SCALE GENOMIC DNA]</scope>
    <source>
        <strain evidence="3">C18/9</strain>
    </source>
</reference>
<feature type="region of interest" description="Disordered" evidence="1">
    <location>
        <begin position="1"/>
        <end position="44"/>
    </location>
</feature>
<dbReference type="EMBL" id="FUEG01000036">
    <property type="protein sequence ID" value="SJL16629.1"/>
    <property type="molecule type" value="Genomic_DNA"/>
</dbReference>
<proteinExistence type="predicted"/>